<keyword evidence="3" id="KW-1185">Reference proteome</keyword>
<dbReference type="CDD" id="cd00761">
    <property type="entry name" value="Glyco_tranf_GTA_type"/>
    <property type="match status" value="3"/>
</dbReference>
<dbReference type="AlphaFoldDB" id="A0A7R8X7C2"/>
<dbReference type="GO" id="GO:0016758">
    <property type="term" value="F:hexosyltransferase activity"/>
    <property type="evidence" value="ECO:0007669"/>
    <property type="project" value="UniProtKB-ARBA"/>
</dbReference>
<evidence type="ECO:0000313" key="2">
    <source>
        <dbReference type="EMBL" id="CAD7245348.1"/>
    </source>
</evidence>
<dbReference type="Gene3D" id="3.90.550.10">
    <property type="entry name" value="Spore Coat Polysaccharide Biosynthesis Protein SpsA, Chain A"/>
    <property type="match status" value="3"/>
</dbReference>
<organism evidence="2">
    <name type="scientific">Darwinula stevensoni</name>
    <dbReference type="NCBI Taxonomy" id="69355"/>
    <lineage>
        <taxon>Eukaryota</taxon>
        <taxon>Metazoa</taxon>
        <taxon>Ecdysozoa</taxon>
        <taxon>Arthropoda</taxon>
        <taxon>Crustacea</taxon>
        <taxon>Oligostraca</taxon>
        <taxon>Ostracoda</taxon>
        <taxon>Podocopa</taxon>
        <taxon>Podocopida</taxon>
        <taxon>Darwinulocopina</taxon>
        <taxon>Darwinuloidea</taxon>
        <taxon>Darwinulidae</taxon>
        <taxon>Darwinula</taxon>
    </lineage>
</organism>
<dbReference type="EMBL" id="CAJPEV010000835">
    <property type="protein sequence ID" value="CAG0888952.1"/>
    <property type="molecule type" value="Genomic_DNA"/>
</dbReference>
<dbReference type="EMBL" id="LR900352">
    <property type="protein sequence ID" value="CAD7245348.1"/>
    <property type="molecule type" value="Genomic_DNA"/>
</dbReference>
<sequence>MILRTQPMYQVFDALRVFLQENKAEELYRVEFATFRSRFFLYMPIELTQRKIPNQVKKQLVERMLAEYKKNPLSASDINLRIIPPAGTYGREVRLRFLSLLEEASAMNNEEKAVAFLIRKFVPQTFTDKKKVDKWIVLKILKRILKSILRRLACLDSLIDAALKTQTELICVDDKSTDSSLAILEEYAAAYPAVVRIVRHEENRGVAAARNSGLKIARAEYLAFIDGDDLVVPHYLDVSLGIVEKYQPDMVLFSFSSFDNVRGCDEHGGLLWPHVNFTNEYGNFSLEGLVTKSEDLRKLVFLDSQHIWVRIFHRKLFFDHDIFFPEGFINFQDGATVPRLSFFAKSIYVMNHYMPILYRTNVPTSLSFQGFDTIRRRTHFTYQAFDLLQTFLQENKAEELYRVEFATFRSRYFLYMPLELARRKIPNQVKKQLVERMLAEYKKNPLSASDINLETIPPRETYGREVRLRFLSLLEEASAMNNEEKAVAFLIRKFVPQTFTDKKKVDKWIVLKILKRIFKSILRRLDRERHRGEILMSSKLSIVIPVYNIEKYIKACLDSLIHAALKTQTELICVDDKSTDSSLAILEEYAAAYPTVVRIVRHEQNRGLSAARNSGLKIARAEYLAFIDGDDLVAPHYLEVSLGILEKYQPDMVLFSFAAFDNEGGCNKNGGLLWPRINFTNHYGNFSLEGLVTKNRERHRGEILMSSKLSIIIPVYNIEKYIKACLDSLIHAAEETQTELICVDDKSTDSSLAILEEYAAAYPAVVRIVRHEQNRGLSAARNSGLKIARAEYLAFIDGDDLVAPHYLE</sequence>
<dbReference type="Pfam" id="PF00535">
    <property type="entry name" value="Glycos_transf_2"/>
    <property type="match status" value="3"/>
</dbReference>
<dbReference type="OrthoDB" id="206708at2759"/>
<feature type="domain" description="Glycosyltransferase 2-like" evidence="1">
    <location>
        <begin position="153"/>
        <end position="263"/>
    </location>
</feature>
<dbReference type="Proteomes" id="UP000677054">
    <property type="component" value="Unassembled WGS sequence"/>
</dbReference>
<feature type="non-terminal residue" evidence="2">
    <location>
        <position position="1"/>
    </location>
</feature>
<dbReference type="InterPro" id="IPR001173">
    <property type="entry name" value="Glyco_trans_2-like"/>
</dbReference>
<evidence type="ECO:0000259" key="1">
    <source>
        <dbReference type="Pfam" id="PF00535"/>
    </source>
</evidence>
<dbReference type="InterPro" id="IPR029044">
    <property type="entry name" value="Nucleotide-diphossugar_trans"/>
</dbReference>
<name>A0A7R8X7C2_9CRUS</name>
<protein>
    <recommendedName>
        <fullName evidence="1">Glycosyltransferase 2-like domain-containing protein</fullName>
    </recommendedName>
</protein>
<gene>
    <name evidence="2" type="ORF">DSTB1V02_LOCUS5222</name>
</gene>
<feature type="domain" description="Glycosyltransferase 2-like" evidence="1">
    <location>
        <begin position="541"/>
        <end position="670"/>
    </location>
</feature>
<feature type="domain" description="Glycosyltransferase 2-like" evidence="1">
    <location>
        <begin position="710"/>
        <end position="808"/>
    </location>
</feature>
<accession>A0A7R8X7C2</accession>
<evidence type="ECO:0000313" key="3">
    <source>
        <dbReference type="Proteomes" id="UP000677054"/>
    </source>
</evidence>
<reference evidence="2" key="1">
    <citation type="submission" date="2020-11" db="EMBL/GenBank/DDBJ databases">
        <authorList>
            <person name="Tran Van P."/>
        </authorList>
    </citation>
    <scope>NUCLEOTIDE SEQUENCE</scope>
</reference>
<dbReference type="SUPFAM" id="SSF53448">
    <property type="entry name" value="Nucleotide-diphospho-sugar transferases"/>
    <property type="match status" value="3"/>
</dbReference>
<dbReference type="PANTHER" id="PTHR22916">
    <property type="entry name" value="GLYCOSYLTRANSFERASE"/>
    <property type="match status" value="1"/>
</dbReference>
<dbReference type="PANTHER" id="PTHR22916:SF3">
    <property type="entry name" value="UDP-GLCNAC:BETAGAL BETA-1,3-N-ACETYLGLUCOSAMINYLTRANSFERASE-LIKE PROTEIN 1"/>
    <property type="match status" value="1"/>
</dbReference>
<proteinExistence type="predicted"/>